<protein>
    <submittedName>
        <fullName evidence="4">Quinoprotein dehydrogenase-associated SoxYZ-like carrier</fullName>
    </submittedName>
</protein>
<name>A0A5C6U1Z2_9BURK</name>
<evidence type="ECO:0000313" key="4">
    <source>
        <dbReference type="EMBL" id="TXC65778.1"/>
    </source>
</evidence>
<accession>A0A5C6U1Z2</accession>
<feature type="chain" id="PRO_5023033586" evidence="1">
    <location>
        <begin position="31"/>
        <end position="278"/>
    </location>
</feature>
<keyword evidence="5" id="KW-1185">Reference proteome</keyword>
<feature type="domain" description="Ig-like SoxY" evidence="3">
    <location>
        <begin position="53"/>
        <end position="162"/>
    </location>
</feature>
<evidence type="ECO:0000256" key="1">
    <source>
        <dbReference type="SAM" id="SignalP"/>
    </source>
</evidence>
<dbReference type="Gene3D" id="2.60.40.10">
    <property type="entry name" value="Immunoglobulins"/>
    <property type="match status" value="1"/>
</dbReference>
<comment type="caution">
    <text evidence="4">The sequence shown here is derived from an EMBL/GenBank/DDBJ whole genome shotgun (WGS) entry which is preliminary data.</text>
</comment>
<dbReference type="InterPro" id="IPR006311">
    <property type="entry name" value="TAT_signal"/>
</dbReference>
<dbReference type="NCBIfam" id="TIGR04557">
    <property type="entry name" value="fuse_rel_SoxYZ"/>
    <property type="match status" value="1"/>
</dbReference>
<dbReference type="InterPro" id="IPR013783">
    <property type="entry name" value="Ig-like_fold"/>
</dbReference>
<dbReference type="InterPro" id="IPR030831">
    <property type="entry name" value="Fuse-rel_SoxYZ"/>
</dbReference>
<dbReference type="InterPro" id="IPR014880">
    <property type="entry name" value="SoxZ_dom"/>
</dbReference>
<evidence type="ECO:0000259" key="2">
    <source>
        <dbReference type="Pfam" id="PF08770"/>
    </source>
</evidence>
<dbReference type="Pfam" id="PF13501">
    <property type="entry name" value="SoxY"/>
    <property type="match status" value="1"/>
</dbReference>
<dbReference type="InterPro" id="IPR014756">
    <property type="entry name" value="Ig_E-set"/>
</dbReference>
<evidence type="ECO:0000259" key="3">
    <source>
        <dbReference type="Pfam" id="PF13501"/>
    </source>
</evidence>
<proteinExistence type="predicted"/>
<dbReference type="InterPro" id="IPR032711">
    <property type="entry name" value="SoxY"/>
</dbReference>
<dbReference type="Proteomes" id="UP000321832">
    <property type="component" value="Unassembled WGS sequence"/>
</dbReference>
<dbReference type="Gene3D" id="2.60.40.2470">
    <property type="entry name" value="SoxY domain"/>
    <property type="match status" value="1"/>
</dbReference>
<dbReference type="EMBL" id="VOPW01000001">
    <property type="protein sequence ID" value="TXC65778.1"/>
    <property type="molecule type" value="Genomic_DNA"/>
</dbReference>
<organism evidence="4 5">
    <name type="scientific">Piscinibacter aquaticus</name>
    <dbReference type="NCBI Taxonomy" id="392597"/>
    <lineage>
        <taxon>Bacteria</taxon>
        <taxon>Pseudomonadati</taxon>
        <taxon>Pseudomonadota</taxon>
        <taxon>Betaproteobacteria</taxon>
        <taxon>Burkholderiales</taxon>
        <taxon>Sphaerotilaceae</taxon>
        <taxon>Piscinibacter</taxon>
    </lineage>
</organism>
<dbReference type="PROSITE" id="PS51318">
    <property type="entry name" value="TAT"/>
    <property type="match status" value="1"/>
</dbReference>
<gene>
    <name evidence="4" type="ORF">FSC37_06240</name>
</gene>
<dbReference type="Pfam" id="PF08770">
    <property type="entry name" value="SoxZ"/>
    <property type="match status" value="1"/>
</dbReference>
<feature type="domain" description="Sulphur oxidation protein SoxZ" evidence="2">
    <location>
        <begin position="186"/>
        <end position="273"/>
    </location>
</feature>
<dbReference type="InterPro" id="IPR038162">
    <property type="entry name" value="SoxY_sf"/>
</dbReference>
<dbReference type="AlphaFoldDB" id="A0A5C6U1Z2"/>
<evidence type="ECO:0000313" key="5">
    <source>
        <dbReference type="Proteomes" id="UP000321832"/>
    </source>
</evidence>
<keyword evidence="1" id="KW-0732">Signal</keyword>
<feature type="signal peptide" evidence="1">
    <location>
        <begin position="1"/>
        <end position="30"/>
    </location>
</feature>
<sequence length="278" mass="30155">MPTDRNRRRALQQLAALAIAPAIAPAAALAAPGGLPSATHDASSPEWERLASRLFAGKTLRAGQDVVQVIAPLRAAYGASVPVKVVSKLPQKPDLYVRKLYLVVDKNPSQLAAVLDLTTEVGRADFETRLRVDEYSHVRVVSELSDGTLHTDSRYVKTSGGCSAPPNRDAPHLIGKTMLKLAGELRMDQPVAADVTVLHPNDTGFELNQQTVMYIPPHFVRSIRVSYAGRKVFDADLDFSVSENPTLRFNFVPHGQGELRAEVVDTKESQFVGTLAVG</sequence>
<dbReference type="SUPFAM" id="SSF81296">
    <property type="entry name" value="E set domains"/>
    <property type="match status" value="1"/>
</dbReference>
<reference evidence="4 5" key="1">
    <citation type="submission" date="2019-08" db="EMBL/GenBank/DDBJ databases">
        <authorList>
            <person name="Khan S.A."/>
            <person name="Jeon C.O."/>
            <person name="Jeong S.E."/>
        </authorList>
    </citation>
    <scope>NUCLEOTIDE SEQUENCE [LARGE SCALE GENOMIC DNA]</scope>
    <source>
        <strain evidence="5">IMCC1728</strain>
    </source>
</reference>